<evidence type="ECO:0000313" key="2">
    <source>
        <dbReference type="Proteomes" id="UP000503312"/>
    </source>
</evidence>
<reference evidence="1 2" key="1">
    <citation type="submission" date="2018-04" db="EMBL/GenBank/DDBJ databases">
        <title>Polynucleobacter sp. UH21B genome.</title>
        <authorList>
            <person name="Hahn M.W."/>
        </authorList>
    </citation>
    <scope>NUCLEOTIDE SEQUENCE [LARGE SCALE GENOMIC DNA]</scope>
    <source>
        <strain evidence="1 2">MWH-UH21B</strain>
    </source>
</reference>
<protein>
    <submittedName>
        <fullName evidence="1">Uncharacterized protein</fullName>
    </submittedName>
</protein>
<dbReference type="Proteomes" id="UP000503312">
    <property type="component" value="Chromosome"/>
</dbReference>
<evidence type="ECO:0000313" key="1">
    <source>
        <dbReference type="EMBL" id="QKM65585.1"/>
    </source>
</evidence>
<proteinExistence type="predicted"/>
<dbReference type="EMBL" id="CP028942">
    <property type="protein sequence ID" value="QKM65585.1"/>
    <property type="molecule type" value="Genomic_DNA"/>
</dbReference>
<sequence>MSKAKKQLDTVDKLAAIVFAPQQNGADYYKRVVEIIDFIDSYFCINICPEDAGEMTLNELKAKLQPKIEFYSKFFATDKVGVFEMAAEAN</sequence>
<keyword evidence="2" id="KW-1185">Reference proteome</keyword>
<organism evidence="1 2">
    <name type="scientific">Polynucleobacter tropicus</name>
    <dbReference type="NCBI Taxonomy" id="1743174"/>
    <lineage>
        <taxon>Bacteria</taxon>
        <taxon>Pseudomonadati</taxon>
        <taxon>Pseudomonadota</taxon>
        <taxon>Betaproteobacteria</taxon>
        <taxon>Burkholderiales</taxon>
        <taxon>Burkholderiaceae</taxon>
        <taxon>Polynucleobacter</taxon>
    </lineage>
</organism>
<gene>
    <name evidence="1" type="ORF">DCO17_10250</name>
</gene>
<dbReference type="AlphaFoldDB" id="A0A6M9Q2Z5"/>
<accession>A0A6M9Q2Z5</accession>
<name>A0A6M9Q2Z5_9BURK</name>
<dbReference type="KEGG" id="ptrp:DCO17_10250"/>
<dbReference type="RefSeq" id="WP_173956618.1">
    <property type="nucleotide sequence ID" value="NZ_CP028942.1"/>
</dbReference>